<name>A0A1I7U5X6_9PELO</name>
<dbReference type="InterPro" id="IPR056054">
    <property type="entry name" value="DUF7637"/>
</dbReference>
<protein>
    <submittedName>
        <fullName evidence="3">Cir_N domain-containing protein</fullName>
    </submittedName>
</protein>
<dbReference type="GO" id="GO:0005634">
    <property type="term" value="C:nucleus"/>
    <property type="evidence" value="ECO:0007669"/>
    <property type="project" value="TreeGrafter"/>
</dbReference>
<dbReference type="InterPro" id="IPR040014">
    <property type="entry name" value="CIR1"/>
</dbReference>
<dbReference type="SMART" id="SM01083">
    <property type="entry name" value="Cir_N"/>
    <property type="match status" value="1"/>
</dbReference>
<dbReference type="Proteomes" id="UP000095282">
    <property type="component" value="Unplaced"/>
</dbReference>
<dbReference type="AlphaFoldDB" id="A0A1I7U5X6"/>
<reference evidence="3" key="1">
    <citation type="submission" date="2016-11" db="UniProtKB">
        <authorList>
            <consortium name="WormBaseParasite"/>
        </authorList>
    </citation>
    <scope>IDENTIFICATION</scope>
</reference>
<dbReference type="Pfam" id="PF24643">
    <property type="entry name" value="DUF7637"/>
    <property type="match status" value="1"/>
</dbReference>
<keyword evidence="2" id="KW-1185">Reference proteome</keyword>
<dbReference type="STRING" id="1561998.A0A1I7U5X6"/>
<dbReference type="WBParaSite" id="Csp11.Scaffold629.g15178.t2">
    <property type="protein sequence ID" value="Csp11.Scaffold629.g15178.t2"/>
    <property type="gene ID" value="Csp11.Scaffold629.g15178"/>
</dbReference>
<feature type="domain" description="CBF1-interacting co-repressor CIR N-terminal" evidence="1">
    <location>
        <begin position="5"/>
        <end position="41"/>
    </location>
</feature>
<proteinExistence type="predicted"/>
<dbReference type="PANTHER" id="PTHR13151:SF2">
    <property type="entry name" value="COREPRESSOR INTERACTING WITH RBPJ 1"/>
    <property type="match status" value="1"/>
</dbReference>
<sequence>MSKKDFHPSAFRNLKMVWEARQKKSLEDKRQEELRVAYEKEQEILNNKALLADEKAKMRFSFMYDAPAGMAKREEPKEEPKFEWQRKYQAPREDWIFRRYRRYLRRRYSGSAALNNLGMRIQTKGQVQVAEEQDCEPFYEANYEVVSYRFSL</sequence>
<evidence type="ECO:0000313" key="3">
    <source>
        <dbReference type="WBParaSite" id="Csp11.Scaffold629.g15178.t2"/>
    </source>
</evidence>
<dbReference type="Pfam" id="PF10197">
    <property type="entry name" value="Cir_N"/>
    <property type="match status" value="1"/>
</dbReference>
<dbReference type="PANTHER" id="PTHR13151">
    <property type="entry name" value="CBF1 INTERACTING COREPRESSOR CIR"/>
    <property type="match status" value="1"/>
</dbReference>
<dbReference type="GO" id="GO:0003714">
    <property type="term" value="F:transcription corepressor activity"/>
    <property type="evidence" value="ECO:0007669"/>
    <property type="project" value="InterPro"/>
</dbReference>
<organism evidence="2 3">
    <name type="scientific">Caenorhabditis tropicalis</name>
    <dbReference type="NCBI Taxonomy" id="1561998"/>
    <lineage>
        <taxon>Eukaryota</taxon>
        <taxon>Metazoa</taxon>
        <taxon>Ecdysozoa</taxon>
        <taxon>Nematoda</taxon>
        <taxon>Chromadorea</taxon>
        <taxon>Rhabditida</taxon>
        <taxon>Rhabditina</taxon>
        <taxon>Rhabditomorpha</taxon>
        <taxon>Rhabditoidea</taxon>
        <taxon>Rhabditidae</taxon>
        <taxon>Peloderinae</taxon>
        <taxon>Caenorhabditis</taxon>
    </lineage>
</organism>
<accession>A0A1I7U5X6</accession>
<evidence type="ECO:0000313" key="2">
    <source>
        <dbReference type="Proteomes" id="UP000095282"/>
    </source>
</evidence>
<dbReference type="InterPro" id="IPR019339">
    <property type="entry name" value="CIR_N_dom"/>
</dbReference>
<evidence type="ECO:0000259" key="1">
    <source>
        <dbReference type="SMART" id="SM01083"/>
    </source>
</evidence>